<dbReference type="InterPro" id="IPR029063">
    <property type="entry name" value="SAM-dependent_MTases_sf"/>
</dbReference>
<sequence length="364" mass="40887">MRANRSLTIDQINAVHVAFFGWPCDHLTPLEEYLECDSIQQVTERIVNSSRFRAAELLRPTFDRLNLVHAALFGWPCDHLTPVTVYLASKDMHEATVKILRSDRYRWEVRGKVGLWPKDKWVMAEFKGFNIWVNLADSYISFGVLHDRWEEHEVEFMLSCLQPGDGMIDAGANIGVFTLQAAAKVGSRGRVYAFEPMNKTYDMLARSVKANGLEDRCVIHNVGLGSTRGIGSFHLSEHATNPGSSYVSMESGGDQISIVPIDVMAYDRPIRFLKMDVEGFEPHVVAGATATIRRHRPMILTEFFPRSLRLIGGSSGRQYVRQLEELGYSMTLFSEDGAGEPVTSADAHRFDDIAEPENLICTPS</sequence>
<dbReference type="Proteomes" id="UP000008385">
    <property type="component" value="Chromosome"/>
</dbReference>
<dbReference type="InterPro" id="IPR052514">
    <property type="entry name" value="SAM-dependent_MTase"/>
</dbReference>
<gene>
    <name evidence="2" type="ordered locus">Rta_08910</name>
</gene>
<keyword evidence="3" id="KW-1185">Reference proteome</keyword>
<dbReference type="HOGENOM" id="CLU_760472_0_0_4"/>
<proteinExistence type="predicted"/>
<dbReference type="STRING" id="365046.Rta_08910"/>
<dbReference type="SUPFAM" id="SSF53335">
    <property type="entry name" value="S-adenosyl-L-methionine-dependent methyltransferases"/>
    <property type="match status" value="1"/>
</dbReference>
<accession>F5XYY5</accession>
<protein>
    <recommendedName>
        <fullName evidence="1">Methyltransferase FkbM domain-containing protein</fullName>
    </recommendedName>
</protein>
<dbReference type="Gene3D" id="3.40.50.150">
    <property type="entry name" value="Vaccinia Virus protein VP39"/>
    <property type="match status" value="1"/>
</dbReference>
<evidence type="ECO:0000313" key="2">
    <source>
        <dbReference type="EMBL" id="AEG91973.1"/>
    </source>
</evidence>
<evidence type="ECO:0000259" key="1">
    <source>
        <dbReference type="Pfam" id="PF05050"/>
    </source>
</evidence>
<dbReference type="Pfam" id="PF05050">
    <property type="entry name" value="Methyltransf_21"/>
    <property type="match status" value="1"/>
</dbReference>
<dbReference type="KEGG" id="rta:Rta_08910"/>
<dbReference type="RefSeq" id="WP_013900206.1">
    <property type="nucleotide sequence ID" value="NC_015677.1"/>
</dbReference>
<dbReference type="PANTHER" id="PTHR34203">
    <property type="entry name" value="METHYLTRANSFERASE, FKBM FAMILY PROTEIN"/>
    <property type="match status" value="1"/>
</dbReference>
<organism evidence="2 3">
    <name type="scientific">Ramlibacter tataouinensis (strain ATCC BAA-407 / DSM 14655 / LMG 21543 / TTB310)</name>
    <dbReference type="NCBI Taxonomy" id="365046"/>
    <lineage>
        <taxon>Bacteria</taxon>
        <taxon>Pseudomonadati</taxon>
        <taxon>Pseudomonadota</taxon>
        <taxon>Betaproteobacteria</taxon>
        <taxon>Burkholderiales</taxon>
        <taxon>Comamonadaceae</taxon>
        <taxon>Ramlibacter</taxon>
    </lineage>
</organism>
<reference evidence="2 3" key="2">
    <citation type="journal article" date="2011" name="PLoS ONE">
        <title>The Cyst-Dividing Bacterium Ramlibacter tataouinensis TTB310 Genome Reveals a Well-Stocked Toolbox for Adaptation to a Desert Environment.</title>
        <authorList>
            <person name="De Luca G."/>
            <person name="Barakat M."/>
            <person name="Ortet P."/>
            <person name="Fochesato S."/>
            <person name="Jourlin-Castelli C."/>
            <person name="Ansaldi M."/>
            <person name="Py B."/>
            <person name="Fichant G."/>
            <person name="Coutinho P.M."/>
            <person name="Voulhoux R."/>
            <person name="Bastien O."/>
            <person name="Marechal E."/>
            <person name="Henrissat B."/>
            <person name="Quentin Y."/>
            <person name="Noirot P."/>
            <person name="Filloux A."/>
            <person name="Mejean V."/>
            <person name="Dubow M.S."/>
            <person name="Barras F."/>
            <person name="Barbe V."/>
            <person name="Weissenbach J."/>
            <person name="Mihalcescu I."/>
            <person name="Vermeglio A."/>
            <person name="Achouak W."/>
            <person name="Heulin T."/>
        </authorList>
    </citation>
    <scope>NUCLEOTIDE SEQUENCE [LARGE SCALE GENOMIC DNA]</scope>
    <source>
        <strain evidence="3">ATCC BAA-407 / DSM 14655 / LMG 21543 / TTB310</strain>
    </source>
</reference>
<feature type="domain" description="Methyltransferase FkbM" evidence="1">
    <location>
        <begin position="169"/>
        <end position="329"/>
    </location>
</feature>
<dbReference type="EMBL" id="CP000245">
    <property type="protein sequence ID" value="AEG91973.1"/>
    <property type="molecule type" value="Genomic_DNA"/>
</dbReference>
<dbReference type="eggNOG" id="COG2242">
    <property type="taxonomic scope" value="Bacteria"/>
</dbReference>
<evidence type="ECO:0000313" key="3">
    <source>
        <dbReference type="Proteomes" id="UP000008385"/>
    </source>
</evidence>
<dbReference type="OrthoDB" id="2529130at2"/>
<dbReference type="PANTHER" id="PTHR34203:SF15">
    <property type="entry name" value="SLL1173 PROTEIN"/>
    <property type="match status" value="1"/>
</dbReference>
<name>F5XYY5_RAMTT</name>
<dbReference type="NCBIfam" id="TIGR01444">
    <property type="entry name" value="fkbM_fam"/>
    <property type="match status" value="1"/>
</dbReference>
<dbReference type="PATRIC" id="fig|365046.3.peg.910"/>
<dbReference type="AlphaFoldDB" id="F5XYY5"/>
<reference evidence="3" key="1">
    <citation type="submission" date="2006-01" db="EMBL/GenBank/DDBJ databases">
        <title>Genome of the cyst-dividing bacterium Ramlibacter tataouinensis.</title>
        <authorList>
            <person name="Barakat M."/>
            <person name="Ortet P."/>
            <person name="De Luca G."/>
            <person name="Jourlin-Castelli C."/>
            <person name="Ansaldi M."/>
            <person name="Py B."/>
            <person name="Fichant G."/>
            <person name="Coutinho P."/>
            <person name="Voulhoux R."/>
            <person name="Bastien O."/>
            <person name="Roy S."/>
            <person name="Marechal E."/>
            <person name="Henrissat B."/>
            <person name="Quentin Y."/>
            <person name="Noirot P."/>
            <person name="Filloux A."/>
            <person name="Mejean V."/>
            <person name="DuBow M."/>
            <person name="Barras F."/>
            <person name="Heulin T."/>
        </authorList>
    </citation>
    <scope>NUCLEOTIDE SEQUENCE [LARGE SCALE GENOMIC DNA]</scope>
    <source>
        <strain evidence="3">ATCC BAA-407 / DSM 14655 / LMG 21543 / TTB310</strain>
    </source>
</reference>
<dbReference type="InterPro" id="IPR006342">
    <property type="entry name" value="FkbM_mtfrase"/>
</dbReference>